<sequence>MSSSNTKGTNLDETGPTNIDKSTTTTNSTSPKLDIATSPLLRASASLQRRKSSFSLDGDSSQRTTAGSSSSVATTPTGSPLLHAATNYYSNSIDMLPERLTLFDLLGPSSTNGHFTAHINKQYNKVKEKSLSQLNKIKDGTTKRRDKYLHDIKDIEGLKKKLTDRVDKLDKRLNDIFYASTTEKWFYSFAVYSIFVAGFIIGKCPQYFHVYYTALTLILMPIRFYTFWKRSFHYFLFDLCYYVNWLTLIFIWFAPHSKHLYTVCFSFTFGTLSWAVITWRNSLVLHSIEKTTSSFIHVMPPVVMFVITHQLPHDYKVTRFPATAKLTKWNFIFGVIWTSLYYLIWQLSYHYFITIRKAQKIKEGRATSFEWLRKSFAKQWIGRFVNGLPEPFPIVAFTVIQYGYQLLTMSICPVWFRYKSLASLFMTFIFLVATFNGATYYVDYYGKKLEKEVQRLQKEIDELTYHENHEGELINEDMRSENDHNQRTATSSSSSSSVVVISDLIDKN</sequence>
<evidence type="ECO:0000256" key="4">
    <source>
        <dbReference type="ARBA" id="ARBA00022516"/>
    </source>
</evidence>
<evidence type="ECO:0000256" key="5">
    <source>
        <dbReference type="ARBA" id="ARBA00022679"/>
    </source>
</evidence>
<dbReference type="GO" id="GO:0016020">
    <property type="term" value="C:membrane"/>
    <property type="evidence" value="ECO:0007669"/>
    <property type="project" value="UniProtKB-SubCell"/>
</dbReference>
<gene>
    <name evidence="15" type="ORF">WICPIJ_002042</name>
</gene>
<feature type="transmembrane region" description="Helical" evidence="14">
    <location>
        <begin position="260"/>
        <end position="279"/>
    </location>
</feature>
<organism evidence="15 16">
    <name type="scientific">Wickerhamomyces pijperi</name>
    <name type="common">Yeast</name>
    <name type="synonym">Pichia pijperi</name>
    <dbReference type="NCBI Taxonomy" id="599730"/>
    <lineage>
        <taxon>Eukaryota</taxon>
        <taxon>Fungi</taxon>
        <taxon>Dikarya</taxon>
        <taxon>Ascomycota</taxon>
        <taxon>Saccharomycotina</taxon>
        <taxon>Saccharomycetes</taxon>
        <taxon>Phaffomycetales</taxon>
        <taxon>Wickerhamomycetaceae</taxon>
        <taxon>Wickerhamomyces</taxon>
    </lineage>
</organism>
<reference evidence="15" key="2">
    <citation type="submission" date="2021-01" db="EMBL/GenBank/DDBJ databases">
        <authorList>
            <person name="Schikora-Tamarit M.A."/>
        </authorList>
    </citation>
    <scope>NUCLEOTIDE SEQUENCE</scope>
    <source>
        <strain evidence="15">CBS2887</strain>
    </source>
</reference>
<protein>
    <recommendedName>
        <fullName evidence="3">Glycerophosphocholine acyltransferase 1</fullName>
    </recommendedName>
</protein>
<dbReference type="InterPro" id="IPR021261">
    <property type="entry name" value="GPCAT"/>
</dbReference>
<feature type="transmembrane region" description="Helical" evidence="14">
    <location>
        <begin position="291"/>
        <end position="311"/>
    </location>
</feature>
<keyword evidence="6 14" id="KW-0812">Transmembrane</keyword>
<keyword evidence="4" id="KW-0444">Lipid biosynthesis</keyword>
<evidence type="ECO:0000256" key="7">
    <source>
        <dbReference type="ARBA" id="ARBA00022989"/>
    </source>
</evidence>
<dbReference type="Proteomes" id="UP000774326">
    <property type="component" value="Unassembled WGS sequence"/>
</dbReference>
<evidence type="ECO:0000256" key="10">
    <source>
        <dbReference type="ARBA" id="ARBA00023209"/>
    </source>
</evidence>
<dbReference type="PANTHER" id="PTHR31201">
    <property type="entry name" value="OS01G0585100 PROTEIN"/>
    <property type="match status" value="1"/>
</dbReference>
<evidence type="ECO:0000256" key="2">
    <source>
        <dbReference type="ARBA" id="ARBA00006675"/>
    </source>
</evidence>
<feature type="transmembrane region" description="Helical" evidence="14">
    <location>
        <begin position="331"/>
        <end position="352"/>
    </location>
</feature>
<evidence type="ECO:0000256" key="6">
    <source>
        <dbReference type="ARBA" id="ARBA00022692"/>
    </source>
</evidence>
<feature type="transmembrane region" description="Helical" evidence="14">
    <location>
        <begin position="392"/>
        <end position="416"/>
    </location>
</feature>
<dbReference type="GO" id="GO:0016746">
    <property type="term" value="F:acyltransferase activity"/>
    <property type="evidence" value="ECO:0007669"/>
    <property type="project" value="UniProtKB-KW"/>
</dbReference>
<feature type="compositionally biased region" description="Basic and acidic residues" evidence="13">
    <location>
        <begin position="476"/>
        <end position="486"/>
    </location>
</feature>
<evidence type="ECO:0000256" key="11">
    <source>
        <dbReference type="ARBA" id="ARBA00023264"/>
    </source>
</evidence>
<dbReference type="OrthoDB" id="406287at2759"/>
<feature type="compositionally biased region" description="Polar residues" evidence="13">
    <location>
        <begin position="1"/>
        <end position="21"/>
    </location>
</feature>
<evidence type="ECO:0000256" key="3">
    <source>
        <dbReference type="ARBA" id="ARBA00019082"/>
    </source>
</evidence>
<comment type="similarity">
    <text evidence="2">Belongs to the GPC1 family.</text>
</comment>
<evidence type="ECO:0000256" key="12">
    <source>
        <dbReference type="ARBA" id="ARBA00023315"/>
    </source>
</evidence>
<keyword evidence="5" id="KW-0808">Transferase</keyword>
<reference evidence="15" key="1">
    <citation type="journal article" date="2021" name="Open Biol.">
        <title>Shared evolutionary footprints suggest mitochondrial oxidative damage underlies multiple complex I losses in fungi.</title>
        <authorList>
            <person name="Schikora-Tamarit M.A."/>
            <person name="Marcet-Houben M."/>
            <person name="Nosek J."/>
            <person name="Gabaldon T."/>
        </authorList>
    </citation>
    <scope>NUCLEOTIDE SEQUENCE</scope>
    <source>
        <strain evidence="15">CBS2887</strain>
    </source>
</reference>
<keyword evidence="8" id="KW-0443">Lipid metabolism</keyword>
<dbReference type="PANTHER" id="PTHR31201:SF1">
    <property type="entry name" value="GLYCEROPHOSPHOCHOLINE ACYLTRANSFERASE 1"/>
    <property type="match status" value="1"/>
</dbReference>
<evidence type="ECO:0000313" key="16">
    <source>
        <dbReference type="Proteomes" id="UP000774326"/>
    </source>
</evidence>
<evidence type="ECO:0000256" key="14">
    <source>
        <dbReference type="SAM" id="Phobius"/>
    </source>
</evidence>
<evidence type="ECO:0000256" key="13">
    <source>
        <dbReference type="SAM" id="MobiDB-lite"/>
    </source>
</evidence>
<evidence type="ECO:0000256" key="8">
    <source>
        <dbReference type="ARBA" id="ARBA00023098"/>
    </source>
</evidence>
<feature type="transmembrane region" description="Helical" evidence="14">
    <location>
        <begin position="185"/>
        <end position="202"/>
    </location>
</feature>
<feature type="region of interest" description="Disordered" evidence="13">
    <location>
        <begin position="1"/>
        <end position="80"/>
    </location>
</feature>
<keyword evidence="12" id="KW-0012">Acyltransferase</keyword>
<proteinExistence type="inferred from homology"/>
<dbReference type="EMBL" id="JAEUBG010001060">
    <property type="protein sequence ID" value="KAH3686973.1"/>
    <property type="molecule type" value="Genomic_DNA"/>
</dbReference>
<keyword evidence="11" id="KW-1208">Phospholipid metabolism</keyword>
<feature type="transmembrane region" description="Helical" evidence="14">
    <location>
        <begin position="235"/>
        <end position="254"/>
    </location>
</feature>
<evidence type="ECO:0000313" key="15">
    <source>
        <dbReference type="EMBL" id="KAH3686973.1"/>
    </source>
</evidence>
<feature type="transmembrane region" description="Helical" evidence="14">
    <location>
        <begin position="208"/>
        <end position="228"/>
    </location>
</feature>
<keyword evidence="16" id="KW-1185">Reference proteome</keyword>
<dbReference type="Pfam" id="PF10998">
    <property type="entry name" value="DUF2838"/>
    <property type="match status" value="1"/>
</dbReference>
<evidence type="ECO:0000256" key="9">
    <source>
        <dbReference type="ARBA" id="ARBA00023136"/>
    </source>
</evidence>
<feature type="transmembrane region" description="Helical" evidence="14">
    <location>
        <begin position="422"/>
        <end position="442"/>
    </location>
</feature>
<dbReference type="GO" id="GO:0006656">
    <property type="term" value="P:phosphatidylcholine biosynthetic process"/>
    <property type="evidence" value="ECO:0007669"/>
    <property type="project" value="TreeGrafter"/>
</dbReference>
<comment type="caution">
    <text evidence="15">The sequence shown here is derived from an EMBL/GenBank/DDBJ whole genome shotgun (WGS) entry which is preliminary data.</text>
</comment>
<evidence type="ECO:0000256" key="1">
    <source>
        <dbReference type="ARBA" id="ARBA00004141"/>
    </source>
</evidence>
<comment type="subcellular location">
    <subcellularLocation>
        <location evidence="1">Membrane</location>
        <topology evidence="1">Multi-pass membrane protein</topology>
    </subcellularLocation>
</comment>
<name>A0A9P8TPB3_WICPI</name>
<feature type="compositionally biased region" description="Low complexity" evidence="13">
    <location>
        <begin position="61"/>
        <end position="80"/>
    </location>
</feature>
<keyword evidence="10" id="KW-0594">Phospholipid biosynthesis</keyword>
<keyword evidence="9 14" id="KW-0472">Membrane</keyword>
<accession>A0A9P8TPB3</accession>
<dbReference type="AlphaFoldDB" id="A0A9P8TPB3"/>
<feature type="region of interest" description="Disordered" evidence="13">
    <location>
        <begin position="476"/>
        <end position="495"/>
    </location>
</feature>
<keyword evidence="7 14" id="KW-1133">Transmembrane helix</keyword>